<keyword evidence="3 12" id="KW-0813">Transport</keyword>
<dbReference type="EMBL" id="LXPE01000229">
    <property type="protein sequence ID" value="OBA25126.1"/>
    <property type="molecule type" value="Genomic_DNA"/>
</dbReference>
<evidence type="ECO:0000256" key="13">
    <source>
        <dbReference type="SAM" id="Phobius"/>
    </source>
</evidence>
<evidence type="ECO:0000256" key="11">
    <source>
        <dbReference type="PROSITE-ProRule" id="PRU00282"/>
    </source>
</evidence>
<dbReference type="SUPFAM" id="SSF103506">
    <property type="entry name" value="Mitochondrial carrier"/>
    <property type="match status" value="1"/>
</dbReference>
<evidence type="ECO:0000256" key="12">
    <source>
        <dbReference type="RuleBase" id="RU000488"/>
    </source>
</evidence>
<dbReference type="InterPro" id="IPR018108">
    <property type="entry name" value="MCP_transmembrane"/>
</dbReference>
<dbReference type="OrthoDB" id="276989at2759"/>
<comment type="similarity">
    <text evidence="2 12">Belongs to the mitochondrial carrier (TC 2.A.29) family.</text>
</comment>
<feature type="repeat" description="Solcar" evidence="11">
    <location>
        <begin position="4"/>
        <end position="77"/>
    </location>
</feature>
<evidence type="ECO:0000256" key="3">
    <source>
        <dbReference type="ARBA" id="ARBA00022448"/>
    </source>
</evidence>
<comment type="subcellular location">
    <subcellularLocation>
        <location evidence="1">Mitochondrion inner membrane</location>
        <topology evidence="1">Multi-pass membrane protein</topology>
    </subcellularLocation>
</comment>
<evidence type="ECO:0000313" key="14">
    <source>
        <dbReference type="EMBL" id="OBA25126.1"/>
    </source>
</evidence>
<dbReference type="GO" id="GO:0055085">
    <property type="term" value="P:transmembrane transport"/>
    <property type="evidence" value="ECO:0007669"/>
    <property type="project" value="InterPro"/>
</dbReference>
<feature type="transmembrane region" description="Helical" evidence="13">
    <location>
        <begin position="48"/>
        <end position="71"/>
    </location>
</feature>
<dbReference type="InterPro" id="IPR023395">
    <property type="entry name" value="MCP_dom_sf"/>
</dbReference>
<feature type="transmembrane region" description="Helical" evidence="13">
    <location>
        <begin position="253"/>
        <end position="273"/>
    </location>
</feature>
<evidence type="ECO:0000256" key="9">
    <source>
        <dbReference type="ARBA" id="ARBA00023136"/>
    </source>
</evidence>
<keyword evidence="8" id="KW-0496">Mitochondrion</keyword>
<dbReference type="PRINTS" id="PR00926">
    <property type="entry name" value="MITOCARRIER"/>
</dbReference>
<evidence type="ECO:0000256" key="7">
    <source>
        <dbReference type="ARBA" id="ARBA00022989"/>
    </source>
</evidence>
<feature type="repeat" description="Solcar" evidence="11">
    <location>
        <begin position="190"/>
        <end position="272"/>
    </location>
</feature>
<organism evidence="14 15">
    <name type="scientific">Hanseniaspora valbyensis NRRL Y-1626</name>
    <dbReference type="NCBI Taxonomy" id="766949"/>
    <lineage>
        <taxon>Eukaryota</taxon>
        <taxon>Fungi</taxon>
        <taxon>Dikarya</taxon>
        <taxon>Ascomycota</taxon>
        <taxon>Saccharomycotina</taxon>
        <taxon>Saccharomycetes</taxon>
        <taxon>Saccharomycodales</taxon>
        <taxon>Saccharomycodaceae</taxon>
        <taxon>Hanseniaspora</taxon>
    </lineage>
</organism>
<dbReference type="Proteomes" id="UP000092321">
    <property type="component" value="Unassembled WGS sequence"/>
</dbReference>
<reference evidence="15" key="1">
    <citation type="journal article" date="2016" name="Proc. Natl. Acad. Sci. U.S.A.">
        <title>Comparative genomics of biotechnologically important yeasts.</title>
        <authorList>
            <person name="Riley R."/>
            <person name="Haridas S."/>
            <person name="Wolfe K.H."/>
            <person name="Lopes M.R."/>
            <person name="Hittinger C.T."/>
            <person name="Goeker M."/>
            <person name="Salamov A.A."/>
            <person name="Wisecaver J.H."/>
            <person name="Long T.M."/>
            <person name="Calvey C.H."/>
            <person name="Aerts A.L."/>
            <person name="Barry K.W."/>
            <person name="Choi C."/>
            <person name="Clum A."/>
            <person name="Coughlan A.Y."/>
            <person name="Deshpande S."/>
            <person name="Douglass A.P."/>
            <person name="Hanson S.J."/>
            <person name="Klenk H.-P."/>
            <person name="LaButti K.M."/>
            <person name="Lapidus A."/>
            <person name="Lindquist E.A."/>
            <person name="Lipzen A.M."/>
            <person name="Meier-Kolthoff J.P."/>
            <person name="Ohm R.A."/>
            <person name="Otillar R.P."/>
            <person name="Pangilinan J.L."/>
            <person name="Peng Y."/>
            <person name="Rokas A."/>
            <person name="Rosa C.A."/>
            <person name="Scheuner C."/>
            <person name="Sibirny A.A."/>
            <person name="Slot J.C."/>
            <person name="Stielow J.B."/>
            <person name="Sun H."/>
            <person name="Kurtzman C.P."/>
            <person name="Blackwell M."/>
            <person name="Grigoriev I.V."/>
            <person name="Jeffries T.W."/>
        </authorList>
    </citation>
    <scope>NUCLEOTIDE SEQUENCE [LARGE SCALE GENOMIC DNA]</scope>
    <source>
        <strain evidence="15">NRRL Y-1626</strain>
    </source>
</reference>
<dbReference type="AlphaFoldDB" id="A0A1B7T8R2"/>
<feature type="transmembrane region" description="Helical" evidence="13">
    <location>
        <begin position="6"/>
        <end position="27"/>
    </location>
</feature>
<accession>A0A1B7T8R2</accession>
<dbReference type="Pfam" id="PF00153">
    <property type="entry name" value="Mito_carr"/>
    <property type="match status" value="3"/>
</dbReference>
<evidence type="ECO:0000313" key="15">
    <source>
        <dbReference type="Proteomes" id="UP000092321"/>
    </source>
</evidence>
<keyword evidence="15" id="KW-1185">Reference proteome</keyword>
<keyword evidence="5" id="KW-0677">Repeat</keyword>
<keyword evidence="4 11" id="KW-0812">Transmembrane</keyword>
<dbReference type="GO" id="GO:0005743">
    <property type="term" value="C:mitochondrial inner membrane"/>
    <property type="evidence" value="ECO:0007669"/>
    <property type="project" value="UniProtKB-SubCell"/>
</dbReference>
<sequence>MSENNFIFSLISGGIAGTSTDIVFYPIDTIKTRLQSKEGFFKSGGYKNVYSGISACIIASAPSASLFFVTYDHFKYSLKKDNILGLNDPQIHMLSASLGEIMACSVRVPAEVIKQRTQANFGHTPLLTIRNIIKESKGSFNSLRNNIYKGFGMTIMREIPFTCIQFPLYEFMKQKWRNFDGSDSNLAPWKGALCGSFSGATAAALTTPLDVIKTRLMLSKLSSKVTITEIIKELYLEDKSGKSFFKGIGPRTLWIGIGGAVFLGVYETVSSLLKEKNLRFRI</sequence>
<evidence type="ECO:0000256" key="10">
    <source>
        <dbReference type="ARBA" id="ARBA00073559"/>
    </source>
</evidence>
<evidence type="ECO:0000256" key="6">
    <source>
        <dbReference type="ARBA" id="ARBA00022792"/>
    </source>
</evidence>
<keyword evidence="7 13" id="KW-1133">Transmembrane helix</keyword>
<name>A0A1B7T8R2_9ASCO</name>
<dbReference type="InterPro" id="IPR002067">
    <property type="entry name" value="MCP"/>
</dbReference>
<evidence type="ECO:0000256" key="8">
    <source>
        <dbReference type="ARBA" id="ARBA00023128"/>
    </source>
</evidence>
<dbReference type="PANTHER" id="PTHR45667">
    <property type="entry name" value="S-ADENOSYLMETHIONINE MITOCHONDRIAL CARRIER PROTEIN"/>
    <property type="match status" value="1"/>
</dbReference>
<feature type="repeat" description="Solcar" evidence="11">
    <location>
        <begin position="87"/>
        <end position="175"/>
    </location>
</feature>
<evidence type="ECO:0000256" key="5">
    <source>
        <dbReference type="ARBA" id="ARBA00022737"/>
    </source>
</evidence>
<gene>
    <name evidence="14" type="ORF">HANVADRAFT_4067</name>
</gene>
<proteinExistence type="inferred from homology"/>
<dbReference type="PROSITE" id="PS50920">
    <property type="entry name" value="SOLCAR"/>
    <property type="match status" value="3"/>
</dbReference>
<protein>
    <recommendedName>
        <fullName evidence="10">Putative mitochondrial carrier protein PET8</fullName>
    </recommendedName>
</protein>
<dbReference type="FunFam" id="1.50.40.10:FF:000018">
    <property type="entry name" value="S-adenosylmethionine mitochondrial carrier protein-like"/>
    <property type="match status" value="1"/>
</dbReference>
<evidence type="ECO:0000256" key="1">
    <source>
        <dbReference type="ARBA" id="ARBA00004448"/>
    </source>
</evidence>
<dbReference type="Gene3D" id="1.50.40.10">
    <property type="entry name" value="Mitochondrial carrier domain"/>
    <property type="match status" value="1"/>
</dbReference>
<comment type="caution">
    <text evidence="14">The sequence shown here is derived from an EMBL/GenBank/DDBJ whole genome shotgun (WGS) entry which is preliminary data.</text>
</comment>
<keyword evidence="9 11" id="KW-0472">Membrane</keyword>
<evidence type="ECO:0000256" key="2">
    <source>
        <dbReference type="ARBA" id="ARBA00006375"/>
    </source>
</evidence>
<keyword evidence="6" id="KW-0999">Mitochondrion inner membrane</keyword>
<evidence type="ECO:0000256" key="4">
    <source>
        <dbReference type="ARBA" id="ARBA00022692"/>
    </source>
</evidence>